<accession>A0A2I0VHE3</accession>
<reference evidence="1 2" key="1">
    <citation type="journal article" date="2016" name="Sci. Rep.">
        <title>The Dendrobium catenatum Lindl. genome sequence provides insights into polysaccharide synthase, floral development and adaptive evolution.</title>
        <authorList>
            <person name="Zhang G.Q."/>
            <person name="Xu Q."/>
            <person name="Bian C."/>
            <person name="Tsai W.C."/>
            <person name="Yeh C.M."/>
            <person name="Liu K.W."/>
            <person name="Yoshida K."/>
            <person name="Zhang L.S."/>
            <person name="Chang S.B."/>
            <person name="Chen F."/>
            <person name="Shi Y."/>
            <person name="Su Y.Y."/>
            <person name="Zhang Y.Q."/>
            <person name="Chen L.J."/>
            <person name="Yin Y."/>
            <person name="Lin M."/>
            <person name="Huang H."/>
            <person name="Deng H."/>
            <person name="Wang Z.W."/>
            <person name="Zhu S.L."/>
            <person name="Zhao X."/>
            <person name="Deng C."/>
            <person name="Niu S.C."/>
            <person name="Huang J."/>
            <person name="Wang M."/>
            <person name="Liu G.H."/>
            <person name="Yang H.J."/>
            <person name="Xiao X.J."/>
            <person name="Hsiao Y.Y."/>
            <person name="Wu W.L."/>
            <person name="Chen Y.Y."/>
            <person name="Mitsuda N."/>
            <person name="Ohme-Takagi M."/>
            <person name="Luo Y.B."/>
            <person name="Van de Peer Y."/>
            <person name="Liu Z.J."/>
        </authorList>
    </citation>
    <scope>NUCLEOTIDE SEQUENCE [LARGE SCALE GENOMIC DNA]</scope>
    <source>
        <tissue evidence="1">The whole plant</tissue>
    </source>
</reference>
<gene>
    <name evidence="1" type="ORF">MA16_Dca028392</name>
</gene>
<dbReference type="Proteomes" id="UP000233837">
    <property type="component" value="Unassembled WGS sequence"/>
</dbReference>
<proteinExistence type="predicted"/>
<evidence type="ECO:0000313" key="2">
    <source>
        <dbReference type="Proteomes" id="UP000233837"/>
    </source>
</evidence>
<reference evidence="1 2" key="2">
    <citation type="journal article" date="2017" name="Nature">
        <title>The Apostasia genome and the evolution of orchids.</title>
        <authorList>
            <person name="Zhang G.Q."/>
            <person name="Liu K.W."/>
            <person name="Li Z."/>
            <person name="Lohaus R."/>
            <person name="Hsiao Y.Y."/>
            <person name="Niu S.C."/>
            <person name="Wang J.Y."/>
            <person name="Lin Y.C."/>
            <person name="Xu Q."/>
            <person name="Chen L.J."/>
            <person name="Yoshida K."/>
            <person name="Fujiwara S."/>
            <person name="Wang Z.W."/>
            <person name="Zhang Y.Q."/>
            <person name="Mitsuda N."/>
            <person name="Wang M."/>
            <person name="Liu G.H."/>
            <person name="Pecoraro L."/>
            <person name="Huang H.X."/>
            <person name="Xiao X.J."/>
            <person name="Lin M."/>
            <person name="Wu X.Y."/>
            <person name="Wu W.L."/>
            <person name="Chen Y.Y."/>
            <person name="Chang S.B."/>
            <person name="Sakamoto S."/>
            <person name="Ohme-Takagi M."/>
            <person name="Yagi M."/>
            <person name="Zeng S.J."/>
            <person name="Shen C.Y."/>
            <person name="Yeh C.M."/>
            <person name="Luo Y.B."/>
            <person name="Tsai W.C."/>
            <person name="Van de Peer Y."/>
            <person name="Liu Z.J."/>
        </authorList>
    </citation>
    <scope>NUCLEOTIDE SEQUENCE [LARGE SCALE GENOMIC DNA]</scope>
    <source>
        <tissue evidence="1">The whole plant</tissue>
    </source>
</reference>
<sequence>MYSTTDSPGFYFSTIRSPTVVRGCAPENILRKRFSRSLKVFTDPLGRSAYHSKAMSDRLLTNWQNSRASDPPALQQLDLKWARCCLGFSIPVKILKVGGTKPFG</sequence>
<name>A0A2I0VHE3_9ASPA</name>
<evidence type="ECO:0000313" key="1">
    <source>
        <dbReference type="EMBL" id="PKU62836.1"/>
    </source>
</evidence>
<dbReference type="EMBL" id="KZ504231">
    <property type="protein sequence ID" value="PKU62836.1"/>
    <property type="molecule type" value="Genomic_DNA"/>
</dbReference>
<keyword evidence="2" id="KW-1185">Reference proteome</keyword>
<protein>
    <submittedName>
        <fullName evidence="1">Uncharacterized protein</fullName>
    </submittedName>
</protein>
<dbReference type="AlphaFoldDB" id="A0A2I0VHE3"/>
<organism evidence="1 2">
    <name type="scientific">Dendrobium catenatum</name>
    <dbReference type="NCBI Taxonomy" id="906689"/>
    <lineage>
        <taxon>Eukaryota</taxon>
        <taxon>Viridiplantae</taxon>
        <taxon>Streptophyta</taxon>
        <taxon>Embryophyta</taxon>
        <taxon>Tracheophyta</taxon>
        <taxon>Spermatophyta</taxon>
        <taxon>Magnoliopsida</taxon>
        <taxon>Liliopsida</taxon>
        <taxon>Asparagales</taxon>
        <taxon>Orchidaceae</taxon>
        <taxon>Epidendroideae</taxon>
        <taxon>Malaxideae</taxon>
        <taxon>Dendrobiinae</taxon>
        <taxon>Dendrobium</taxon>
    </lineage>
</organism>